<dbReference type="InterPro" id="IPR002481">
    <property type="entry name" value="FUR"/>
</dbReference>
<sequence>MVDPALLLEQKGLKVTPQRYAILRFLQQTEEHPTADQLVEQLNRNLPMTSRATVYNTLSTLRDVGLVREVTHEAGVLRYDANIEPHHHFICRVCGRFDDIDWQSFQSLDLSPIAARYPHIENVEVIVRGVCRPCQTTGHGQ</sequence>
<evidence type="ECO:0000313" key="7">
    <source>
        <dbReference type="EMBL" id="UFP96455.1"/>
    </source>
</evidence>
<dbReference type="InterPro" id="IPR036388">
    <property type="entry name" value="WH-like_DNA-bd_sf"/>
</dbReference>
<keyword evidence="3" id="KW-0862">Zinc</keyword>
<dbReference type="Gene3D" id="3.30.1490.190">
    <property type="match status" value="1"/>
</dbReference>
<name>A0ABY3PRU7_9CYAN</name>
<gene>
    <name evidence="7" type="ORF">ISF26_09680</name>
</gene>
<dbReference type="Proteomes" id="UP001054846">
    <property type="component" value="Chromosome"/>
</dbReference>
<dbReference type="Gene3D" id="1.10.10.10">
    <property type="entry name" value="Winged helix-like DNA-binding domain superfamily/Winged helix DNA-binding domain"/>
    <property type="match status" value="1"/>
</dbReference>
<evidence type="ECO:0000313" key="8">
    <source>
        <dbReference type="Proteomes" id="UP001054846"/>
    </source>
</evidence>
<keyword evidence="5" id="KW-0238">DNA-binding</keyword>
<keyword evidence="4" id="KW-0805">Transcription regulation</keyword>
<keyword evidence="2" id="KW-0678">Repressor</keyword>
<evidence type="ECO:0000256" key="3">
    <source>
        <dbReference type="ARBA" id="ARBA00022833"/>
    </source>
</evidence>
<comment type="similarity">
    <text evidence="1">Belongs to the Fur family.</text>
</comment>
<evidence type="ECO:0000256" key="6">
    <source>
        <dbReference type="ARBA" id="ARBA00023163"/>
    </source>
</evidence>
<keyword evidence="8" id="KW-1185">Reference proteome</keyword>
<protein>
    <submittedName>
        <fullName evidence="7">Transcriptional repressor</fullName>
    </submittedName>
</protein>
<reference evidence="7 8" key="1">
    <citation type="journal article" date="2021" name="Genome Biol. Evol.">
        <title>Complete Genome Sequencing of a Novel Gloeobacter Species from a Waterfall Cave in Mexico.</title>
        <authorList>
            <person name="Saw J.H."/>
            <person name="Cardona T."/>
            <person name="Montejano G."/>
        </authorList>
    </citation>
    <scope>NUCLEOTIDE SEQUENCE [LARGE SCALE GENOMIC DNA]</scope>
    <source>
        <strain evidence="7">MG652769</strain>
    </source>
</reference>
<accession>A0ABY3PRU7</accession>
<dbReference type="CDD" id="cd07153">
    <property type="entry name" value="Fur_like"/>
    <property type="match status" value="1"/>
</dbReference>
<keyword evidence="6" id="KW-0804">Transcription</keyword>
<dbReference type="InterPro" id="IPR043135">
    <property type="entry name" value="Fur_C"/>
</dbReference>
<dbReference type="RefSeq" id="WP_230843691.1">
    <property type="nucleotide sequence ID" value="NZ_CP063845.1"/>
</dbReference>
<evidence type="ECO:0000256" key="5">
    <source>
        <dbReference type="ARBA" id="ARBA00023125"/>
    </source>
</evidence>
<dbReference type="SUPFAM" id="SSF46785">
    <property type="entry name" value="Winged helix' DNA-binding domain"/>
    <property type="match status" value="1"/>
</dbReference>
<evidence type="ECO:0000256" key="1">
    <source>
        <dbReference type="ARBA" id="ARBA00007957"/>
    </source>
</evidence>
<evidence type="ECO:0000256" key="4">
    <source>
        <dbReference type="ARBA" id="ARBA00023015"/>
    </source>
</evidence>
<dbReference type="PANTHER" id="PTHR33202">
    <property type="entry name" value="ZINC UPTAKE REGULATION PROTEIN"/>
    <property type="match status" value="1"/>
</dbReference>
<dbReference type="PANTHER" id="PTHR33202:SF7">
    <property type="entry name" value="FERRIC UPTAKE REGULATION PROTEIN"/>
    <property type="match status" value="1"/>
</dbReference>
<evidence type="ECO:0000256" key="2">
    <source>
        <dbReference type="ARBA" id="ARBA00022491"/>
    </source>
</evidence>
<dbReference type="EMBL" id="CP063845">
    <property type="protein sequence ID" value="UFP96455.1"/>
    <property type="molecule type" value="Genomic_DNA"/>
</dbReference>
<dbReference type="InterPro" id="IPR036390">
    <property type="entry name" value="WH_DNA-bd_sf"/>
</dbReference>
<organism evidence="7 8">
    <name type="scientific">Gloeobacter morelensis MG652769</name>
    <dbReference type="NCBI Taxonomy" id="2781736"/>
    <lineage>
        <taxon>Bacteria</taxon>
        <taxon>Bacillati</taxon>
        <taxon>Cyanobacteriota</taxon>
        <taxon>Cyanophyceae</taxon>
        <taxon>Gloeobacterales</taxon>
        <taxon>Gloeobacteraceae</taxon>
        <taxon>Gloeobacter</taxon>
        <taxon>Gloeobacter morelensis</taxon>
    </lineage>
</organism>
<proteinExistence type="inferred from homology"/>
<dbReference type="Pfam" id="PF01475">
    <property type="entry name" value="FUR"/>
    <property type="match status" value="1"/>
</dbReference>